<comment type="similarity">
    <text evidence="1">Belongs to the DtxR/MntR family.</text>
</comment>
<evidence type="ECO:0000256" key="1">
    <source>
        <dbReference type="ARBA" id="ARBA00007871"/>
    </source>
</evidence>
<dbReference type="GO" id="GO:0003700">
    <property type="term" value="F:DNA-binding transcription factor activity"/>
    <property type="evidence" value="ECO:0007669"/>
    <property type="project" value="InterPro"/>
</dbReference>
<dbReference type="HOGENOM" id="CLU_069532_0_1_2"/>
<dbReference type="SMART" id="SM00529">
    <property type="entry name" value="HTH_DTXR"/>
    <property type="match status" value="1"/>
</dbReference>
<dbReference type="Gene3D" id="1.10.60.10">
    <property type="entry name" value="Iron dependent repressor, metal binding and dimerisation domain"/>
    <property type="match status" value="1"/>
</dbReference>
<proteinExistence type="inferred from homology"/>
<dbReference type="InterPro" id="IPR036388">
    <property type="entry name" value="WH-like_DNA-bd_sf"/>
</dbReference>
<gene>
    <name evidence="6" type="ORF">GAH_00994</name>
</gene>
<dbReference type="InterPro" id="IPR036421">
    <property type="entry name" value="Fe_dep_repressor_sf"/>
</dbReference>
<dbReference type="STRING" id="113653.GAH_00994"/>
<evidence type="ECO:0000256" key="2">
    <source>
        <dbReference type="ARBA" id="ARBA00023015"/>
    </source>
</evidence>
<dbReference type="PROSITE" id="PS50944">
    <property type="entry name" value="HTH_DTXR"/>
    <property type="match status" value="1"/>
</dbReference>
<evidence type="ECO:0000259" key="5">
    <source>
        <dbReference type="PROSITE" id="PS50944"/>
    </source>
</evidence>
<evidence type="ECO:0000256" key="4">
    <source>
        <dbReference type="ARBA" id="ARBA00023163"/>
    </source>
</evidence>
<keyword evidence="3" id="KW-0238">DNA-binding</keyword>
<dbReference type="SUPFAM" id="SSF47979">
    <property type="entry name" value="Iron-dependent repressor protein, dimerization domain"/>
    <property type="match status" value="1"/>
</dbReference>
<dbReference type="InterPro" id="IPR001367">
    <property type="entry name" value="Fe_dep_repressor"/>
</dbReference>
<dbReference type="GO" id="GO:0003677">
    <property type="term" value="F:DNA binding"/>
    <property type="evidence" value="ECO:0007669"/>
    <property type="project" value="UniProtKB-KW"/>
</dbReference>
<dbReference type="GeneID" id="24803570"/>
<dbReference type="AlphaFoldDB" id="A0A0F7DBU1"/>
<protein>
    <submittedName>
        <fullName evidence="6">Iron (metal) dependent repressor, DtxR family</fullName>
    </submittedName>
</protein>
<dbReference type="PANTHER" id="PTHR33238">
    <property type="entry name" value="IRON (METAL) DEPENDENT REPRESSOR, DTXR FAMILY"/>
    <property type="match status" value="1"/>
</dbReference>
<dbReference type="Gene3D" id="1.10.10.10">
    <property type="entry name" value="Winged helix-like DNA-binding domain superfamily/Winged helix DNA-binding domain"/>
    <property type="match status" value="1"/>
</dbReference>
<dbReference type="InterPro" id="IPR022689">
    <property type="entry name" value="Iron_dep_repressor"/>
</dbReference>
<dbReference type="InterPro" id="IPR050536">
    <property type="entry name" value="DtxR_MntR_Metal-Reg"/>
</dbReference>
<evidence type="ECO:0000313" key="7">
    <source>
        <dbReference type="Proteomes" id="UP000034723"/>
    </source>
</evidence>
<dbReference type="OrthoDB" id="24735at2157"/>
<dbReference type="RefSeq" id="WP_048095031.1">
    <property type="nucleotide sequence ID" value="NZ_CP011267.1"/>
</dbReference>
<keyword evidence="2" id="KW-0805">Transcription regulation</keyword>
<dbReference type="GO" id="GO:0046983">
    <property type="term" value="F:protein dimerization activity"/>
    <property type="evidence" value="ECO:0007669"/>
    <property type="project" value="InterPro"/>
</dbReference>
<evidence type="ECO:0000313" key="6">
    <source>
        <dbReference type="EMBL" id="AKG91681.1"/>
    </source>
</evidence>
<accession>A0A0F7DBU1</accession>
<feature type="domain" description="HTH dtxR-type" evidence="5">
    <location>
        <begin position="1"/>
        <end position="61"/>
    </location>
</feature>
<sequence length="190" mass="21587">MERVEEYLETIYDIQKSGKVAKTKDIAGKLNVKPSSVTEMLNKLSEMGYIEYQPYRGAVLTRKGLEVAERIKKNYKVFKRFFEDFLGVESEIADRLSCTLEHVADERVISRLCSIIARNCEVCEVCAEELLTLSEADDGEYVVFASPRSLKKAGVEPEKEVEVRDGVLVVDGVELEVAESLKRFVLLRRL</sequence>
<dbReference type="InParanoid" id="A0A0F7DBU1"/>
<dbReference type="SUPFAM" id="SSF46785">
    <property type="entry name" value="Winged helix' DNA-binding domain"/>
    <property type="match status" value="1"/>
</dbReference>
<dbReference type="EMBL" id="CP011267">
    <property type="protein sequence ID" value="AKG91681.1"/>
    <property type="molecule type" value="Genomic_DNA"/>
</dbReference>
<dbReference type="KEGG" id="gah:GAH_00994"/>
<name>A0A0F7DBU1_9EURY</name>
<reference evidence="6 7" key="1">
    <citation type="submission" date="2015-04" db="EMBL/GenBank/DDBJ databases">
        <title>The complete genome sequence of the hyperthermophilic, obligate iron-reducing archaeon Geoglobus ahangari strain 234T.</title>
        <authorList>
            <person name="Manzella M.P."/>
            <person name="Holmes D.E."/>
            <person name="Rocheleau J.M."/>
            <person name="Chung A."/>
            <person name="Reguera G."/>
            <person name="Kashefi K."/>
        </authorList>
    </citation>
    <scope>NUCLEOTIDE SEQUENCE [LARGE SCALE GENOMIC DNA]</scope>
    <source>
        <strain evidence="6 7">234</strain>
    </source>
</reference>
<keyword evidence="7" id="KW-1185">Reference proteome</keyword>
<keyword evidence="4" id="KW-0804">Transcription</keyword>
<dbReference type="FunCoup" id="A0A0F7DBU1">
    <property type="interactions" value="2"/>
</dbReference>
<dbReference type="PANTHER" id="PTHR33238:SF7">
    <property type="entry name" value="IRON-DEPENDENT TRANSCRIPTIONAL REGULATOR"/>
    <property type="match status" value="1"/>
</dbReference>
<dbReference type="InterPro" id="IPR022687">
    <property type="entry name" value="HTH_DTXR"/>
</dbReference>
<dbReference type="Proteomes" id="UP000034723">
    <property type="component" value="Chromosome"/>
</dbReference>
<dbReference type="InterPro" id="IPR036390">
    <property type="entry name" value="WH_DNA-bd_sf"/>
</dbReference>
<organism evidence="6 7">
    <name type="scientific">Geoglobus ahangari</name>
    <dbReference type="NCBI Taxonomy" id="113653"/>
    <lineage>
        <taxon>Archaea</taxon>
        <taxon>Methanobacteriati</taxon>
        <taxon>Methanobacteriota</taxon>
        <taxon>Archaeoglobi</taxon>
        <taxon>Archaeoglobales</taxon>
        <taxon>Archaeoglobaceae</taxon>
        <taxon>Geoglobus</taxon>
    </lineage>
</organism>
<evidence type="ECO:0000256" key="3">
    <source>
        <dbReference type="ARBA" id="ARBA00023125"/>
    </source>
</evidence>
<dbReference type="PATRIC" id="fig|113653.22.peg.992"/>
<dbReference type="Pfam" id="PF01325">
    <property type="entry name" value="Fe_dep_repress"/>
    <property type="match status" value="1"/>
</dbReference>
<dbReference type="Pfam" id="PF02742">
    <property type="entry name" value="Fe_dep_repr_C"/>
    <property type="match status" value="1"/>
</dbReference>
<dbReference type="GO" id="GO:0046914">
    <property type="term" value="F:transition metal ion binding"/>
    <property type="evidence" value="ECO:0007669"/>
    <property type="project" value="InterPro"/>
</dbReference>